<organism evidence="1 2">
    <name type="scientific">Elioraea tepida</name>
    <dbReference type="NCBI Taxonomy" id="2843330"/>
    <lineage>
        <taxon>Bacteria</taxon>
        <taxon>Pseudomonadati</taxon>
        <taxon>Pseudomonadota</taxon>
        <taxon>Alphaproteobacteria</taxon>
        <taxon>Acetobacterales</taxon>
        <taxon>Elioraeaceae</taxon>
        <taxon>Elioraea</taxon>
    </lineage>
</organism>
<proteinExistence type="predicted"/>
<keyword evidence="2" id="KW-1185">Reference proteome</keyword>
<sequence>MSATARLDRRTLADLAERLKRARPETIRDVVALIDRLAVRGEADALIAPLRPRLALMRDLIRRPASFGRVLAHPFEELLVPPDAWRRGSLSVPRSVMPAAIAIATEALPEPARREIAARLAGASMDDAAAIQAVGAILWPAAAQRFAEIERSGLPPSLALPMRSAELRALLGGLGEVLKLASPLAALLSGTPRGTVHPWEQVERGLRAAAAEAAAISPECFARTGLILVRRFMASGPVVSLLREAAGRSAGDGAERRLAEALDCFLAELPSQMPDAETLALLPHPVQQAMVSEAVALVERAGQDIGTWQAERRDNLRAAETRLFAVVRRRVADCLSAELLAPLARLHAEGLAPGSGAGAIEALEAAARAAASMAASVRRLGPADDLALALRRAAETVAALAVSAPQGAPADRPGRTDLARLVEILAGPDAAERVLGPPR</sequence>
<dbReference type="Proteomes" id="UP000694001">
    <property type="component" value="Chromosome"/>
</dbReference>
<accession>A0A975U119</accession>
<evidence type="ECO:0000313" key="2">
    <source>
        <dbReference type="Proteomes" id="UP000694001"/>
    </source>
</evidence>
<gene>
    <name evidence="1" type="ORF">KO353_10955</name>
</gene>
<dbReference type="KEGG" id="elio:KO353_10955"/>
<protein>
    <submittedName>
        <fullName evidence="1">Uncharacterized protein</fullName>
    </submittedName>
</protein>
<reference evidence="1" key="1">
    <citation type="submission" date="2021-06" db="EMBL/GenBank/DDBJ databases">
        <title>Elioraea tepida, sp. nov., a moderately thermophilic aerobic anoxygenic phototrophic bacterium isolated from an alkaline siliceous hot spring mat community in Yellowstone National Park, WY, USA.</title>
        <authorList>
            <person name="Saini M.K."/>
            <person name="Yoshida S."/>
            <person name="Sebastian A."/>
            <person name="Hirose S."/>
            <person name="Hara E."/>
            <person name="Tamaki H."/>
            <person name="Soulier N.T."/>
            <person name="Albert I."/>
            <person name="Hanada S."/>
            <person name="Bryant D.A."/>
            <person name="Tank M."/>
        </authorList>
    </citation>
    <scope>NUCLEOTIDE SEQUENCE</scope>
    <source>
        <strain evidence="1">MS-P2</strain>
    </source>
</reference>
<name>A0A975U119_9PROT</name>
<evidence type="ECO:0000313" key="1">
    <source>
        <dbReference type="EMBL" id="QXM23818.1"/>
    </source>
</evidence>
<dbReference type="EMBL" id="CP076448">
    <property type="protein sequence ID" value="QXM23818.1"/>
    <property type="molecule type" value="Genomic_DNA"/>
</dbReference>
<dbReference type="RefSeq" id="WP_218284729.1">
    <property type="nucleotide sequence ID" value="NZ_CP076448.1"/>
</dbReference>
<dbReference type="AlphaFoldDB" id="A0A975U119"/>